<dbReference type="HAMAP" id="MF_00973">
    <property type="entry name" value="Gluconeogen_factor"/>
    <property type="match status" value="1"/>
</dbReference>
<dbReference type="STRING" id="1120976.SAMN03080606_03845"/>
<dbReference type="Proteomes" id="UP000198636">
    <property type="component" value="Unassembled WGS sequence"/>
</dbReference>
<evidence type="ECO:0000256" key="2">
    <source>
        <dbReference type="HAMAP-Rule" id="MF_00973"/>
    </source>
</evidence>
<dbReference type="Gene3D" id="3.40.50.10680">
    <property type="entry name" value="CofD-like domains"/>
    <property type="match status" value="1"/>
</dbReference>
<reference evidence="4 5" key="1">
    <citation type="submission" date="2016-10" db="EMBL/GenBank/DDBJ databases">
        <authorList>
            <person name="de Groot N.N."/>
        </authorList>
    </citation>
    <scope>NUCLEOTIDE SEQUENCE [LARGE SCALE GENOMIC DNA]</scope>
    <source>
        <strain evidence="4 5">DSM 18978</strain>
    </source>
</reference>
<evidence type="ECO:0000256" key="3">
    <source>
        <dbReference type="SAM" id="Phobius"/>
    </source>
</evidence>
<protein>
    <recommendedName>
        <fullName evidence="2">Putative gluconeogenesis factor</fullName>
    </recommendedName>
</protein>
<evidence type="ECO:0000313" key="5">
    <source>
        <dbReference type="Proteomes" id="UP000198636"/>
    </source>
</evidence>
<keyword evidence="3" id="KW-0812">Transmembrane</keyword>
<comment type="similarity">
    <text evidence="2">Belongs to the gluconeogenesis factor family.</text>
</comment>
<feature type="transmembrane region" description="Helical" evidence="3">
    <location>
        <begin position="42"/>
        <end position="62"/>
    </location>
</feature>
<sequence>MRWIEWMKPGLQIKRWALIVFVGIILLALSFASFVSSMNLSLNPIIVMLSGFIGLILILFAVNKVISSIINLYYIQPPMQSKTQSPKLNQVFYDKKIRSRGPKVVVIGGGTGLSVLLRGLKQFTSNITAIVTVADDGGGSGKLREDLGMLPPGDIRNCILALAEMEPTMEKLLQYRFEEGTLKGQSFGNLLIAAMNGISGNFEDAIKSISEVLAVTGSVLPVTLESIVLYAKLENGRIIKGESNIPSKSLEENSPIEKVFIKPKESEAVQDAIESILQADIVVLGPGSLYTSIIPNLLIQNIKDSLLKTDALKVYIPNVMTQPGETDDYSVTRHVEAILAHCQQIEIDCVIANIGSIPDNISEKYKREGASLIKLTDIDCRILKEMGIEVIADNLIEIKKDYVRHDAVKLSKTVVDLVLKEKLSQGKEGFIQYFIMKSVLKGK</sequence>
<dbReference type="InterPro" id="IPR002882">
    <property type="entry name" value="CofD"/>
</dbReference>
<dbReference type="GO" id="GO:0005737">
    <property type="term" value="C:cytoplasm"/>
    <property type="evidence" value="ECO:0007669"/>
    <property type="project" value="UniProtKB-SubCell"/>
</dbReference>
<dbReference type="InterPro" id="IPR038136">
    <property type="entry name" value="CofD-like_dom_sf"/>
</dbReference>
<comment type="function">
    <text evidence="2">Required for morphogenesis under gluconeogenic growth conditions.</text>
</comment>
<keyword evidence="1 2" id="KW-0963">Cytoplasm</keyword>
<dbReference type="InterPro" id="IPR010119">
    <property type="entry name" value="Gluconeogen_factor"/>
</dbReference>
<dbReference type="NCBIfam" id="TIGR01826">
    <property type="entry name" value="CofD_related"/>
    <property type="match status" value="1"/>
</dbReference>
<dbReference type="PANTHER" id="PTHR30135">
    <property type="entry name" value="UNCHARACTERIZED PROTEIN YVCK-RELATED"/>
    <property type="match status" value="1"/>
</dbReference>
<keyword evidence="3" id="KW-1133">Transmembrane helix</keyword>
<keyword evidence="3" id="KW-0472">Membrane</keyword>
<dbReference type="OrthoDB" id="9783842at2"/>
<dbReference type="CDD" id="cd07187">
    <property type="entry name" value="YvcK_like"/>
    <property type="match status" value="1"/>
</dbReference>
<accession>A0A1G5KYH6</accession>
<proteinExistence type="inferred from homology"/>
<gene>
    <name evidence="4" type="ORF">SAMN03080606_03845</name>
</gene>
<name>A0A1G5KYH6_9FIRM</name>
<dbReference type="GO" id="GO:0043743">
    <property type="term" value="F:LPPG:FO 2-phospho-L-lactate transferase activity"/>
    <property type="evidence" value="ECO:0007669"/>
    <property type="project" value="InterPro"/>
</dbReference>
<dbReference type="PANTHER" id="PTHR30135:SF3">
    <property type="entry name" value="GLUCONEOGENESIS FACTOR-RELATED"/>
    <property type="match status" value="1"/>
</dbReference>
<keyword evidence="5" id="KW-1185">Reference proteome</keyword>
<dbReference type="Pfam" id="PF01933">
    <property type="entry name" value="CofD"/>
    <property type="match status" value="1"/>
</dbReference>
<evidence type="ECO:0000256" key="1">
    <source>
        <dbReference type="ARBA" id="ARBA00022490"/>
    </source>
</evidence>
<organism evidence="4 5">
    <name type="scientific">Alkaliphilus peptidifermentans DSM 18978</name>
    <dbReference type="NCBI Taxonomy" id="1120976"/>
    <lineage>
        <taxon>Bacteria</taxon>
        <taxon>Bacillati</taxon>
        <taxon>Bacillota</taxon>
        <taxon>Clostridia</taxon>
        <taxon>Peptostreptococcales</taxon>
        <taxon>Natronincolaceae</taxon>
        <taxon>Alkaliphilus</taxon>
    </lineage>
</organism>
<comment type="subcellular location">
    <subcellularLocation>
        <location evidence="2">Cytoplasm</location>
    </subcellularLocation>
</comment>
<dbReference type="SUPFAM" id="SSF142338">
    <property type="entry name" value="CofD-like"/>
    <property type="match status" value="1"/>
</dbReference>
<evidence type="ECO:0000313" key="4">
    <source>
        <dbReference type="EMBL" id="SCZ05221.1"/>
    </source>
</evidence>
<dbReference type="EMBL" id="FMUS01000033">
    <property type="protein sequence ID" value="SCZ05221.1"/>
    <property type="molecule type" value="Genomic_DNA"/>
</dbReference>
<dbReference type="GO" id="GO:0008360">
    <property type="term" value="P:regulation of cell shape"/>
    <property type="evidence" value="ECO:0007669"/>
    <property type="project" value="UniProtKB-UniRule"/>
</dbReference>
<dbReference type="AlphaFoldDB" id="A0A1G5KYH6"/>